<evidence type="ECO:0000313" key="2">
    <source>
        <dbReference type="Proteomes" id="UP001374535"/>
    </source>
</evidence>
<dbReference type="EMBL" id="CP144691">
    <property type="protein sequence ID" value="WVY93737.1"/>
    <property type="molecule type" value="Genomic_DNA"/>
</dbReference>
<gene>
    <name evidence="1" type="ORF">V8G54_032825</name>
</gene>
<keyword evidence="2" id="KW-1185">Reference proteome</keyword>
<proteinExistence type="predicted"/>
<dbReference type="Proteomes" id="UP001374535">
    <property type="component" value="Chromosome 10"/>
</dbReference>
<sequence>MSGKSIHLLKEGRAAITVELCEMKKVHLQDLPNLRRFSSGDTLKWSSLLDNVVLKDCPNIRMRGLGMIKESELKSILITKNDPQTKVAYLFELSVSSSLSTIIYHNNTYNIFFFM</sequence>
<accession>A0AAQ3MM81</accession>
<protein>
    <submittedName>
        <fullName evidence="1">Uncharacterized protein</fullName>
    </submittedName>
</protein>
<evidence type="ECO:0000313" key="1">
    <source>
        <dbReference type="EMBL" id="WVY93737.1"/>
    </source>
</evidence>
<organism evidence="1 2">
    <name type="scientific">Vigna mungo</name>
    <name type="common">Black gram</name>
    <name type="synonym">Phaseolus mungo</name>
    <dbReference type="NCBI Taxonomy" id="3915"/>
    <lineage>
        <taxon>Eukaryota</taxon>
        <taxon>Viridiplantae</taxon>
        <taxon>Streptophyta</taxon>
        <taxon>Embryophyta</taxon>
        <taxon>Tracheophyta</taxon>
        <taxon>Spermatophyta</taxon>
        <taxon>Magnoliopsida</taxon>
        <taxon>eudicotyledons</taxon>
        <taxon>Gunneridae</taxon>
        <taxon>Pentapetalae</taxon>
        <taxon>rosids</taxon>
        <taxon>fabids</taxon>
        <taxon>Fabales</taxon>
        <taxon>Fabaceae</taxon>
        <taxon>Papilionoideae</taxon>
        <taxon>50 kb inversion clade</taxon>
        <taxon>NPAAA clade</taxon>
        <taxon>indigoferoid/millettioid clade</taxon>
        <taxon>Phaseoleae</taxon>
        <taxon>Vigna</taxon>
    </lineage>
</organism>
<reference evidence="1 2" key="1">
    <citation type="journal article" date="2023" name="Life. Sci Alliance">
        <title>Evolutionary insights into 3D genome organization and epigenetic landscape of Vigna mungo.</title>
        <authorList>
            <person name="Junaid A."/>
            <person name="Singh B."/>
            <person name="Bhatia S."/>
        </authorList>
    </citation>
    <scope>NUCLEOTIDE SEQUENCE [LARGE SCALE GENOMIC DNA]</scope>
    <source>
        <strain evidence="1">Urdbean</strain>
    </source>
</reference>
<name>A0AAQ3MM81_VIGMU</name>
<dbReference type="AlphaFoldDB" id="A0AAQ3MM81"/>